<dbReference type="AlphaFoldDB" id="A0AAW0EEM8"/>
<feature type="region of interest" description="Disordered" evidence="1">
    <location>
        <begin position="61"/>
        <end position="133"/>
    </location>
</feature>
<proteinExistence type="predicted"/>
<name>A0AAW0EEM8_9AGAR</name>
<feature type="compositionally biased region" description="Low complexity" evidence="1">
    <location>
        <begin position="230"/>
        <end position="248"/>
    </location>
</feature>
<dbReference type="Proteomes" id="UP001362999">
    <property type="component" value="Unassembled WGS sequence"/>
</dbReference>
<feature type="compositionally biased region" description="Basic and acidic residues" evidence="1">
    <location>
        <begin position="320"/>
        <end position="329"/>
    </location>
</feature>
<feature type="compositionally biased region" description="Polar residues" evidence="1">
    <location>
        <begin position="84"/>
        <end position="100"/>
    </location>
</feature>
<feature type="region of interest" description="Disordered" evidence="1">
    <location>
        <begin position="151"/>
        <end position="248"/>
    </location>
</feature>
<comment type="caution">
    <text evidence="2">The sequence shown here is derived from an EMBL/GenBank/DDBJ whole genome shotgun (WGS) entry which is preliminary data.</text>
</comment>
<keyword evidence="3" id="KW-1185">Reference proteome</keyword>
<feature type="region of interest" description="Disordered" evidence="1">
    <location>
        <begin position="301"/>
        <end position="360"/>
    </location>
</feature>
<evidence type="ECO:0000313" key="2">
    <source>
        <dbReference type="EMBL" id="KAK7064009.1"/>
    </source>
</evidence>
<evidence type="ECO:0000313" key="3">
    <source>
        <dbReference type="Proteomes" id="UP001362999"/>
    </source>
</evidence>
<organism evidence="2 3">
    <name type="scientific">Favolaschia claudopus</name>
    <dbReference type="NCBI Taxonomy" id="2862362"/>
    <lineage>
        <taxon>Eukaryota</taxon>
        <taxon>Fungi</taxon>
        <taxon>Dikarya</taxon>
        <taxon>Basidiomycota</taxon>
        <taxon>Agaricomycotina</taxon>
        <taxon>Agaricomycetes</taxon>
        <taxon>Agaricomycetidae</taxon>
        <taxon>Agaricales</taxon>
        <taxon>Marasmiineae</taxon>
        <taxon>Mycenaceae</taxon>
        <taxon>Favolaschia</taxon>
    </lineage>
</organism>
<dbReference type="EMBL" id="JAWWNJ010000001">
    <property type="protein sequence ID" value="KAK7064009.1"/>
    <property type="molecule type" value="Genomic_DNA"/>
</dbReference>
<gene>
    <name evidence="2" type="ORF">R3P38DRAFT_2821810</name>
</gene>
<sequence>MQHIPCPFPSSSSPPMSSSQRSLFVTLAAQAISSVGFSVSILAWIWLTLVPRPKPELTEPIAIDKKARRRSAPAALPSAKRRSTTTSLASTEAQSSPVSQRTRKVYFADSPAPAPSRPTNLPRTSTDSSDLSLIASPSEFSPCTLETWRESAVESDSSTSSPRPSLSLSRPFQKACRPRRSSTTSATSEITPNPLPDHVSSAENKQQSRRASGGIIPPWSFRRVSGSKNVPSPVTAAPTPSSTSATPSAQIFAAKTRAGCQLPSHARSRMLFRIYAQPPTDDETYIAYLRTCLSLARNLSPAVPTSDMEPKTKRRRRRCPERGRNRKANDQAQAALGHGRRPTPKRSASEGWTAAKDPRP</sequence>
<feature type="compositionally biased region" description="Low complexity" evidence="1">
    <location>
        <begin position="154"/>
        <end position="171"/>
    </location>
</feature>
<evidence type="ECO:0000256" key="1">
    <source>
        <dbReference type="SAM" id="MobiDB-lite"/>
    </source>
</evidence>
<reference evidence="2 3" key="1">
    <citation type="journal article" date="2024" name="J Genomics">
        <title>Draft genome sequencing and assembly of Favolaschia claudopus CIRM-BRFM 2984 isolated from oak limbs.</title>
        <authorList>
            <person name="Navarro D."/>
            <person name="Drula E."/>
            <person name="Chaduli D."/>
            <person name="Cazenave R."/>
            <person name="Ahrendt S."/>
            <person name="Wang J."/>
            <person name="Lipzen A."/>
            <person name="Daum C."/>
            <person name="Barry K."/>
            <person name="Grigoriev I.V."/>
            <person name="Favel A."/>
            <person name="Rosso M.N."/>
            <person name="Martin F."/>
        </authorList>
    </citation>
    <scope>NUCLEOTIDE SEQUENCE [LARGE SCALE GENOMIC DNA]</scope>
    <source>
        <strain evidence="2 3">CIRM-BRFM 2984</strain>
    </source>
</reference>
<feature type="compositionally biased region" description="Polar residues" evidence="1">
    <location>
        <begin position="117"/>
        <end position="131"/>
    </location>
</feature>
<accession>A0AAW0EEM8</accession>
<feature type="compositionally biased region" description="Low complexity" evidence="1">
    <location>
        <begin position="181"/>
        <end position="191"/>
    </location>
</feature>
<protein>
    <submittedName>
        <fullName evidence="2">Uncharacterized protein</fullName>
    </submittedName>
</protein>